<reference evidence="1 2" key="1">
    <citation type="submission" date="2019-04" db="EMBL/GenBank/DDBJ databases">
        <title>Phreatobacter aquaticus sp. nov.</title>
        <authorList>
            <person name="Choi A."/>
            <person name="Baek K."/>
        </authorList>
    </citation>
    <scope>NUCLEOTIDE SEQUENCE [LARGE SCALE GENOMIC DNA]</scope>
    <source>
        <strain evidence="1 2">NMCR1094</strain>
    </source>
</reference>
<dbReference type="OrthoDB" id="5321503at2"/>
<dbReference type="Gene3D" id="1.25.40.10">
    <property type="entry name" value="Tetratricopeptide repeat domain"/>
    <property type="match status" value="1"/>
</dbReference>
<protein>
    <submittedName>
        <fullName evidence="1">SEL1-like repeat protein</fullName>
    </submittedName>
</protein>
<sequence>MVPVELADRPARELGTLYAAGRVVQRDLVAAHMWFNIAALRGDRDAARQRQEVSAEMTKDEIAQALHWARAWLDSQAPVPT</sequence>
<gene>
    <name evidence="1" type="ORF">E8L99_20260</name>
</gene>
<organism evidence="1 2">
    <name type="scientific">Phreatobacter aquaticus</name>
    <dbReference type="NCBI Taxonomy" id="2570229"/>
    <lineage>
        <taxon>Bacteria</taxon>
        <taxon>Pseudomonadati</taxon>
        <taxon>Pseudomonadota</taxon>
        <taxon>Alphaproteobacteria</taxon>
        <taxon>Hyphomicrobiales</taxon>
        <taxon>Phreatobacteraceae</taxon>
        <taxon>Phreatobacter</taxon>
    </lineage>
</organism>
<keyword evidence="2" id="KW-1185">Reference proteome</keyword>
<evidence type="ECO:0000313" key="2">
    <source>
        <dbReference type="Proteomes" id="UP000298588"/>
    </source>
</evidence>
<evidence type="ECO:0000313" key="1">
    <source>
        <dbReference type="EMBL" id="QCK88890.1"/>
    </source>
</evidence>
<dbReference type="AlphaFoldDB" id="A0A4D7QM17"/>
<dbReference type="KEGG" id="paqt:E8L99_20260"/>
<dbReference type="InterPro" id="IPR011990">
    <property type="entry name" value="TPR-like_helical_dom_sf"/>
</dbReference>
<dbReference type="SUPFAM" id="SSF81901">
    <property type="entry name" value="HCP-like"/>
    <property type="match status" value="1"/>
</dbReference>
<accession>A0A4D7QM17</accession>
<dbReference type="EMBL" id="CP039865">
    <property type="protein sequence ID" value="QCK88890.1"/>
    <property type="molecule type" value="Genomic_DNA"/>
</dbReference>
<proteinExistence type="predicted"/>
<dbReference type="Proteomes" id="UP000298588">
    <property type="component" value="Chromosome"/>
</dbReference>
<name>A0A4D7QM17_9HYPH</name>